<dbReference type="Gramene" id="PNW85684">
    <property type="protein sequence ID" value="PNW85684"/>
    <property type="gene ID" value="CHLRE_03g198000v5"/>
</dbReference>
<protein>
    <recommendedName>
        <fullName evidence="1">PPM-type phosphatase domain-containing protein</fullName>
    </recommendedName>
</protein>
<evidence type="ECO:0000313" key="3">
    <source>
        <dbReference type="Proteomes" id="UP000006906"/>
    </source>
</evidence>
<organism evidence="2 3">
    <name type="scientific">Chlamydomonas reinhardtii</name>
    <name type="common">Chlamydomonas smithii</name>
    <dbReference type="NCBI Taxonomy" id="3055"/>
    <lineage>
        <taxon>Eukaryota</taxon>
        <taxon>Viridiplantae</taxon>
        <taxon>Chlorophyta</taxon>
        <taxon>core chlorophytes</taxon>
        <taxon>Chlorophyceae</taxon>
        <taxon>CS clade</taxon>
        <taxon>Chlamydomonadales</taxon>
        <taxon>Chlamydomonadaceae</taxon>
        <taxon>Chlamydomonas</taxon>
    </lineage>
</organism>
<dbReference type="GO" id="GO:1902531">
    <property type="term" value="P:regulation of intracellular signal transduction"/>
    <property type="evidence" value="ECO:0000318"/>
    <property type="project" value="GO_Central"/>
</dbReference>
<dbReference type="InterPro" id="IPR015655">
    <property type="entry name" value="PP2C"/>
</dbReference>
<evidence type="ECO:0000259" key="1">
    <source>
        <dbReference type="PROSITE" id="PS51746"/>
    </source>
</evidence>
<proteinExistence type="predicted"/>
<dbReference type="SUPFAM" id="SSF81606">
    <property type="entry name" value="PP2C-like"/>
    <property type="match status" value="1"/>
</dbReference>
<dbReference type="PROSITE" id="PS51746">
    <property type="entry name" value="PPM_2"/>
    <property type="match status" value="1"/>
</dbReference>
<accession>A0A2K3DYR9</accession>
<dbReference type="SMART" id="SM00332">
    <property type="entry name" value="PP2Cc"/>
    <property type="match status" value="1"/>
</dbReference>
<dbReference type="AlphaFoldDB" id="A0A2K3DYR9"/>
<dbReference type="Proteomes" id="UP000006906">
    <property type="component" value="Chromosome 3"/>
</dbReference>
<dbReference type="Pfam" id="PF00481">
    <property type="entry name" value="PP2C"/>
    <property type="match status" value="1"/>
</dbReference>
<keyword evidence="3" id="KW-1185">Reference proteome</keyword>
<gene>
    <name evidence="2" type="ORF">CHLRE_03g198000v5</name>
</gene>
<dbReference type="KEGG" id="cre:CHLRE_03g198000v5"/>
<dbReference type="GeneID" id="5718794"/>
<dbReference type="EMBL" id="CM008964">
    <property type="protein sequence ID" value="PNW85684.1"/>
    <property type="molecule type" value="Genomic_DNA"/>
</dbReference>
<dbReference type="GO" id="GO:0004722">
    <property type="term" value="F:protein serine/threonine phosphatase activity"/>
    <property type="evidence" value="ECO:0000318"/>
    <property type="project" value="GO_Central"/>
</dbReference>
<feature type="domain" description="PPM-type phosphatase" evidence="1">
    <location>
        <begin position="4"/>
        <end position="330"/>
    </location>
</feature>
<sequence>MGHDIGHATDPGNRYGDVNQDYCVVQEVYAPGEVPAGHRQIYIAAICDGHGVLGDKAACYAGKTLVRHLYTSCLRNRLLKDLNGEAEKLMSAAFQRGHTAALSLYDDPPKTVRCGGHRKTTATYTLTTSGGVCVYKNGSGPERLLEFGSTCTCAVVQGRSVWMANVGDSTAVLGTDNGASYTSKTLTVRHNGHNAEEAKRMKEGFSGTVNLKDAAHEDGYLQVVTGPWQGYELSVTRALGHKHMSEHGVLTEPYVVTFEASKDDCCLIMASDGVWDVMDGQEAVNRVMEVASEGKTAAQAAKMLVEEAVELGVKSPCGEADNTSAIVVFFA</sequence>
<dbReference type="InterPro" id="IPR001932">
    <property type="entry name" value="PPM-type_phosphatase-like_dom"/>
</dbReference>
<dbReference type="OMA" id="CCLIMAS"/>
<name>A0A2K3DYR9_CHLRE</name>
<dbReference type="FunFam" id="3.60.40.10:FF:000202">
    <property type="entry name" value="Predicted protein"/>
    <property type="match status" value="1"/>
</dbReference>
<dbReference type="PaxDb" id="3055-EDP03180"/>
<dbReference type="RefSeq" id="XP_042926409.1">
    <property type="nucleotide sequence ID" value="XM_043061280.1"/>
</dbReference>
<dbReference type="ExpressionAtlas" id="A0A2K3DYR9">
    <property type="expression patterns" value="baseline"/>
</dbReference>
<dbReference type="OrthoDB" id="10264738at2759"/>
<dbReference type="PANTHER" id="PTHR47992">
    <property type="entry name" value="PROTEIN PHOSPHATASE"/>
    <property type="match status" value="1"/>
</dbReference>
<evidence type="ECO:0000313" key="2">
    <source>
        <dbReference type="EMBL" id="PNW85684.1"/>
    </source>
</evidence>
<dbReference type="Gene3D" id="3.60.40.10">
    <property type="entry name" value="PPM-type phosphatase domain"/>
    <property type="match status" value="1"/>
</dbReference>
<reference evidence="2 3" key="1">
    <citation type="journal article" date="2007" name="Science">
        <title>The Chlamydomonas genome reveals the evolution of key animal and plant functions.</title>
        <authorList>
            <person name="Merchant S.S."/>
            <person name="Prochnik S.E."/>
            <person name="Vallon O."/>
            <person name="Harris E.H."/>
            <person name="Karpowicz S.J."/>
            <person name="Witman G.B."/>
            <person name="Terry A."/>
            <person name="Salamov A."/>
            <person name="Fritz-Laylin L.K."/>
            <person name="Marechal-Drouard L."/>
            <person name="Marshall W.F."/>
            <person name="Qu L.H."/>
            <person name="Nelson D.R."/>
            <person name="Sanderfoot A.A."/>
            <person name="Spalding M.H."/>
            <person name="Kapitonov V.V."/>
            <person name="Ren Q."/>
            <person name="Ferris P."/>
            <person name="Lindquist E."/>
            <person name="Shapiro H."/>
            <person name="Lucas S.M."/>
            <person name="Grimwood J."/>
            <person name="Schmutz J."/>
            <person name="Cardol P."/>
            <person name="Cerutti H."/>
            <person name="Chanfreau G."/>
            <person name="Chen C.L."/>
            <person name="Cognat V."/>
            <person name="Croft M.T."/>
            <person name="Dent R."/>
            <person name="Dutcher S."/>
            <person name="Fernandez E."/>
            <person name="Fukuzawa H."/>
            <person name="Gonzalez-Ballester D."/>
            <person name="Gonzalez-Halphen D."/>
            <person name="Hallmann A."/>
            <person name="Hanikenne M."/>
            <person name="Hippler M."/>
            <person name="Inwood W."/>
            <person name="Jabbari K."/>
            <person name="Kalanon M."/>
            <person name="Kuras R."/>
            <person name="Lefebvre P.A."/>
            <person name="Lemaire S.D."/>
            <person name="Lobanov A.V."/>
            <person name="Lohr M."/>
            <person name="Manuell A."/>
            <person name="Meier I."/>
            <person name="Mets L."/>
            <person name="Mittag M."/>
            <person name="Mittelmeier T."/>
            <person name="Moroney J.V."/>
            <person name="Moseley J."/>
            <person name="Napoli C."/>
            <person name="Nedelcu A.M."/>
            <person name="Niyogi K."/>
            <person name="Novoselov S.V."/>
            <person name="Paulsen I.T."/>
            <person name="Pazour G."/>
            <person name="Purton S."/>
            <person name="Ral J.P."/>
            <person name="Riano-Pachon D.M."/>
            <person name="Riekhof W."/>
            <person name="Rymarquis L."/>
            <person name="Schroda M."/>
            <person name="Stern D."/>
            <person name="Umen J."/>
            <person name="Willows R."/>
            <person name="Wilson N."/>
            <person name="Zimmer S.L."/>
            <person name="Allmer J."/>
            <person name="Balk J."/>
            <person name="Bisova K."/>
            <person name="Chen C.J."/>
            <person name="Elias M."/>
            <person name="Gendler K."/>
            <person name="Hauser C."/>
            <person name="Lamb M.R."/>
            <person name="Ledford H."/>
            <person name="Long J.C."/>
            <person name="Minagawa J."/>
            <person name="Page M.D."/>
            <person name="Pan J."/>
            <person name="Pootakham W."/>
            <person name="Roje S."/>
            <person name="Rose A."/>
            <person name="Stahlberg E."/>
            <person name="Terauchi A.M."/>
            <person name="Yang P."/>
            <person name="Ball S."/>
            <person name="Bowler C."/>
            <person name="Dieckmann C.L."/>
            <person name="Gladyshev V.N."/>
            <person name="Green P."/>
            <person name="Jorgensen R."/>
            <person name="Mayfield S."/>
            <person name="Mueller-Roeber B."/>
            <person name="Rajamani S."/>
            <person name="Sayre R.T."/>
            <person name="Brokstein P."/>
            <person name="Dubchak I."/>
            <person name="Goodstein D."/>
            <person name="Hornick L."/>
            <person name="Huang Y.W."/>
            <person name="Jhaveri J."/>
            <person name="Luo Y."/>
            <person name="Martinez D."/>
            <person name="Ngau W.C."/>
            <person name="Otillar B."/>
            <person name="Poliakov A."/>
            <person name="Porter A."/>
            <person name="Szajkowski L."/>
            <person name="Werner G."/>
            <person name="Zhou K."/>
            <person name="Grigoriev I.V."/>
            <person name="Rokhsar D.S."/>
            <person name="Grossman A.R."/>
        </authorList>
    </citation>
    <scope>NUCLEOTIDE SEQUENCE [LARGE SCALE GENOMIC DNA]</scope>
    <source>
        <strain evidence="3">CC-503</strain>
    </source>
</reference>
<dbReference type="InParanoid" id="A0A2K3DYR9"/>
<dbReference type="CDD" id="cd00143">
    <property type="entry name" value="PP2Cc"/>
    <property type="match status" value="1"/>
</dbReference>
<dbReference type="InterPro" id="IPR036457">
    <property type="entry name" value="PPM-type-like_dom_sf"/>
</dbReference>